<feature type="active site" description="Proton acceptor" evidence="15">
    <location>
        <position position="140"/>
    </location>
</feature>
<feature type="binding site" evidence="15">
    <location>
        <position position="73"/>
    </location>
    <ligand>
        <name>Zn(2+)</name>
        <dbReference type="ChEBI" id="CHEBI:29105"/>
        <label>1</label>
    </ligand>
</feature>
<organism evidence="17 18">
    <name type="scientific">Neorhizobium turbinariae</name>
    <dbReference type="NCBI Taxonomy" id="2937795"/>
    <lineage>
        <taxon>Bacteria</taxon>
        <taxon>Pseudomonadati</taxon>
        <taxon>Pseudomonadota</taxon>
        <taxon>Alphaproteobacteria</taxon>
        <taxon>Hyphomicrobiales</taxon>
        <taxon>Rhizobiaceae</taxon>
        <taxon>Rhizobium/Agrobacterium group</taxon>
        <taxon>Neorhizobium</taxon>
    </lineage>
</organism>
<dbReference type="EMBL" id="JALPRY010000010">
    <property type="protein sequence ID" value="MCK8780309.1"/>
    <property type="molecule type" value="Genomic_DNA"/>
</dbReference>
<sequence length="398" mass="42436">MSVSDPVANLQALIRCPSVTPAEGGALSALEAMLTPLGFVVERMVASEPGTPDIENLYGRLGTEGPHLMFAGHTDVVPTGDEASWTHPPFAAAIDGDMLYGRGAVDMKGGIACFVAAVARHIEKHGPPKGSISFLITGDEEGPAVNGTEKLLKWAADKGERWDACLVGEPTNPDQLGDMIKIGRRGSVSGRVTVHGIQGHAAYPHLADNPVRGLLPLAQALMDPPFDGGTPEFPASNLEVTSVDVGNLATNVIPAKATFTFNIRFNDTWTADSVKAEILRRLEMAAASSPLRPNREPVRFEVVWAERPSHVFLTRNNGLIASLSGAVESVTGKTPALSTTGGTSDARFIKDYCPVVEFGLVGQTMHMIDERVALADLETLTQIYGTFISRWFDNALLS</sequence>
<evidence type="ECO:0000256" key="14">
    <source>
        <dbReference type="ARBA" id="ARBA00051301"/>
    </source>
</evidence>
<dbReference type="Gene3D" id="3.40.630.10">
    <property type="entry name" value="Zn peptidases"/>
    <property type="match status" value="2"/>
</dbReference>
<accession>A0ABT0IR66</accession>
<dbReference type="PANTHER" id="PTHR43808:SF31">
    <property type="entry name" value="N-ACETYL-L-CITRULLINE DEACETYLASE"/>
    <property type="match status" value="1"/>
</dbReference>
<keyword evidence="7 15" id="KW-0479">Metal-binding</keyword>
<keyword evidence="6 15" id="KW-0028">Amino-acid biosynthesis</keyword>
<dbReference type="PROSITE" id="PS00758">
    <property type="entry name" value="ARGE_DAPE_CPG2_1"/>
    <property type="match status" value="1"/>
</dbReference>
<evidence type="ECO:0000313" key="17">
    <source>
        <dbReference type="EMBL" id="MCK8780309.1"/>
    </source>
</evidence>
<dbReference type="CDD" id="cd03891">
    <property type="entry name" value="M20_DapE_proteobac"/>
    <property type="match status" value="1"/>
</dbReference>
<reference evidence="17 18" key="1">
    <citation type="submission" date="2022-04" db="EMBL/GenBank/DDBJ databases">
        <title>Rhizobium coralii sp. nov., isolated from coral Turbinaria peltata.</title>
        <authorList>
            <person name="Sun H."/>
        </authorList>
    </citation>
    <scope>NUCLEOTIDE SEQUENCE [LARGE SCALE GENOMIC DNA]</scope>
    <source>
        <strain evidence="17 18">NTR19</strain>
    </source>
</reference>
<dbReference type="InterPro" id="IPR011650">
    <property type="entry name" value="Peptidase_M20_dimer"/>
</dbReference>
<name>A0ABT0IR66_9HYPH</name>
<dbReference type="Pfam" id="PF07687">
    <property type="entry name" value="M20_dimer"/>
    <property type="match status" value="1"/>
</dbReference>
<dbReference type="InterPro" id="IPR036264">
    <property type="entry name" value="Bact_exopeptidase_dim_dom"/>
</dbReference>
<feature type="binding site" evidence="15">
    <location>
        <position position="141"/>
    </location>
    <ligand>
        <name>Zn(2+)</name>
        <dbReference type="ChEBI" id="CHEBI:29105"/>
        <label>2</label>
    </ligand>
</feature>
<dbReference type="Pfam" id="PF01546">
    <property type="entry name" value="Peptidase_M20"/>
    <property type="match status" value="1"/>
</dbReference>
<dbReference type="SUPFAM" id="SSF53187">
    <property type="entry name" value="Zn-dependent exopeptidases"/>
    <property type="match status" value="1"/>
</dbReference>
<dbReference type="PANTHER" id="PTHR43808">
    <property type="entry name" value="ACETYLORNITHINE DEACETYLASE"/>
    <property type="match status" value="1"/>
</dbReference>
<evidence type="ECO:0000256" key="6">
    <source>
        <dbReference type="ARBA" id="ARBA00022605"/>
    </source>
</evidence>
<dbReference type="Gene3D" id="3.30.70.360">
    <property type="match status" value="1"/>
</dbReference>
<comment type="function">
    <text evidence="15">Catalyzes the hydrolysis of N-succinyl-L,L-diaminopimelic acid (SDAP), forming succinate and LL-2,6-diaminopimelate (DAP), an intermediate involved in the bacterial biosynthesis of lysine and meso-diaminopimelic acid, an essential component of bacterial cell walls.</text>
</comment>
<dbReference type="PROSITE" id="PS00759">
    <property type="entry name" value="ARGE_DAPE_CPG2_2"/>
    <property type="match status" value="1"/>
</dbReference>
<comment type="cofactor">
    <cofactor evidence="15">
        <name>Zn(2+)</name>
        <dbReference type="ChEBI" id="CHEBI:29105"/>
    </cofactor>
    <cofactor evidence="15">
        <name>Co(2+)</name>
        <dbReference type="ChEBI" id="CHEBI:48828"/>
    </cofactor>
    <text evidence="15">Binds 2 Zn(2+) or Co(2+) ions per subunit.</text>
</comment>
<comment type="caution">
    <text evidence="17">The sequence shown here is derived from an EMBL/GenBank/DDBJ whole genome shotgun (WGS) entry which is preliminary data.</text>
</comment>
<dbReference type="RefSeq" id="WP_248682960.1">
    <property type="nucleotide sequence ID" value="NZ_JALPRY010000010.1"/>
</dbReference>
<comment type="pathway">
    <text evidence="1 15">Amino-acid biosynthesis; L-lysine biosynthesis via DAP pathway; LL-2,6-diaminopimelate from (S)-tetrahydrodipicolinate (succinylase route): step 3/3.</text>
</comment>
<feature type="active site" evidence="15">
    <location>
        <position position="75"/>
    </location>
</feature>
<evidence type="ECO:0000256" key="2">
    <source>
        <dbReference type="ARBA" id="ARBA00006746"/>
    </source>
</evidence>
<comment type="subunit">
    <text evidence="3 15">Homodimer.</text>
</comment>
<comment type="similarity">
    <text evidence="2 15">Belongs to the peptidase M20A family. DapE subfamily.</text>
</comment>
<evidence type="ECO:0000256" key="5">
    <source>
        <dbReference type="ARBA" id="ARBA00022391"/>
    </source>
</evidence>
<gene>
    <name evidence="15 17" type="primary">dapE</name>
    <name evidence="17" type="ORF">M0654_09980</name>
</gene>
<dbReference type="GO" id="GO:0009014">
    <property type="term" value="F:succinyl-diaminopimelate desuccinylase activity"/>
    <property type="evidence" value="ECO:0007669"/>
    <property type="project" value="UniProtKB-EC"/>
</dbReference>
<feature type="binding site" evidence="15">
    <location>
        <position position="106"/>
    </location>
    <ligand>
        <name>Zn(2+)</name>
        <dbReference type="ChEBI" id="CHEBI:29105"/>
        <label>2</label>
    </ligand>
</feature>
<dbReference type="InterPro" id="IPR001261">
    <property type="entry name" value="ArgE/DapE_CS"/>
</dbReference>
<feature type="binding site" evidence="15">
    <location>
        <position position="366"/>
    </location>
    <ligand>
        <name>Zn(2+)</name>
        <dbReference type="ChEBI" id="CHEBI:29105"/>
        <label>2</label>
    </ligand>
</feature>
<dbReference type="SUPFAM" id="SSF55031">
    <property type="entry name" value="Bacterial exopeptidase dimerisation domain"/>
    <property type="match status" value="1"/>
</dbReference>
<keyword evidence="8 15" id="KW-0378">Hydrolase</keyword>
<evidence type="ECO:0000256" key="1">
    <source>
        <dbReference type="ARBA" id="ARBA00005130"/>
    </source>
</evidence>
<dbReference type="NCBIfam" id="TIGR01246">
    <property type="entry name" value="dapE_proteo"/>
    <property type="match status" value="1"/>
</dbReference>
<evidence type="ECO:0000259" key="16">
    <source>
        <dbReference type="Pfam" id="PF07687"/>
    </source>
</evidence>
<feature type="domain" description="Peptidase M20 dimerisation" evidence="16">
    <location>
        <begin position="182"/>
        <end position="284"/>
    </location>
</feature>
<feature type="binding site" evidence="15">
    <location>
        <position position="169"/>
    </location>
    <ligand>
        <name>Zn(2+)</name>
        <dbReference type="ChEBI" id="CHEBI:29105"/>
        <label>1</label>
    </ligand>
</feature>
<evidence type="ECO:0000313" key="18">
    <source>
        <dbReference type="Proteomes" id="UP001202827"/>
    </source>
</evidence>
<dbReference type="InterPro" id="IPR050072">
    <property type="entry name" value="Peptidase_M20A"/>
</dbReference>
<evidence type="ECO:0000256" key="3">
    <source>
        <dbReference type="ARBA" id="ARBA00011738"/>
    </source>
</evidence>
<evidence type="ECO:0000256" key="10">
    <source>
        <dbReference type="ARBA" id="ARBA00022915"/>
    </source>
</evidence>
<protein>
    <recommendedName>
        <fullName evidence="5 15">Succinyl-diaminopimelate desuccinylase</fullName>
        <shortName evidence="15">SDAP desuccinylase</shortName>
        <ecNumber evidence="4 15">3.5.1.18</ecNumber>
    </recommendedName>
    <alternativeName>
        <fullName evidence="13 15">N-succinyl-LL-2,6-diaminoheptanedioate amidohydrolase</fullName>
    </alternativeName>
</protein>
<dbReference type="EC" id="3.5.1.18" evidence="4 15"/>
<evidence type="ECO:0000256" key="4">
    <source>
        <dbReference type="ARBA" id="ARBA00011921"/>
    </source>
</evidence>
<proteinExistence type="inferred from homology"/>
<evidence type="ECO:0000256" key="8">
    <source>
        <dbReference type="ARBA" id="ARBA00022801"/>
    </source>
</evidence>
<dbReference type="HAMAP" id="MF_01690">
    <property type="entry name" value="DapE"/>
    <property type="match status" value="1"/>
</dbReference>
<comment type="catalytic activity">
    <reaction evidence="14 15">
        <text>N-succinyl-(2S,6S)-2,6-diaminopimelate + H2O = (2S,6S)-2,6-diaminopimelate + succinate</text>
        <dbReference type="Rhea" id="RHEA:22608"/>
        <dbReference type="ChEBI" id="CHEBI:15377"/>
        <dbReference type="ChEBI" id="CHEBI:30031"/>
        <dbReference type="ChEBI" id="CHEBI:57609"/>
        <dbReference type="ChEBI" id="CHEBI:58087"/>
        <dbReference type="EC" id="3.5.1.18"/>
    </reaction>
</comment>
<dbReference type="InterPro" id="IPR002933">
    <property type="entry name" value="Peptidase_M20"/>
</dbReference>
<evidence type="ECO:0000256" key="7">
    <source>
        <dbReference type="ARBA" id="ARBA00022723"/>
    </source>
</evidence>
<evidence type="ECO:0000256" key="12">
    <source>
        <dbReference type="ARBA" id="ARBA00023285"/>
    </source>
</evidence>
<evidence type="ECO:0000256" key="11">
    <source>
        <dbReference type="ARBA" id="ARBA00023154"/>
    </source>
</evidence>
<keyword evidence="18" id="KW-1185">Reference proteome</keyword>
<dbReference type="NCBIfam" id="NF009557">
    <property type="entry name" value="PRK13009.1"/>
    <property type="match status" value="1"/>
</dbReference>
<dbReference type="InterPro" id="IPR005941">
    <property type="entry name" value="DapE_proteobac"/>
</dbReference>
<evidence type="ECO:0000256" key="9">
    <source>
        <dbReference type="ARBA" id="ARBA00022833"/>
    </source>
</evidence>
<dbReference type="Proteomes" id="UP001202827">
    <property type="component" value="Unassembled WGS sequence"/>
</dbReference>
<evidence type="ECO:0000256" key="15">
    <source>
        <dbReference type="HAMAP-Rule" id="MF_01690"/>
    </source>
</evidence>
<keyword evidence="11 15" id="KW-0457">Lysine biosynthesis</keyword>
<keyword evidence="12 15" id="KW-0170">Cobalt</keyword>
<keyword evidence="9 15" id="KW-0862">Zinc</keyword>
<keyword evidence="10 15" id="KW-0220">Diaminopimelate biosynthesis</keyword>
<feature type="binding site" evidence="15">
    <location>
        <position position="106"/>
    </location>
    <ligand>
        <name>Zn(2+)</name>
        <dbReference type="ChEBI" id="CHEBI:29105"/>
        <label>1</label>
    </ligand>
</feature>
<evidence type="ECO:0000256" key="13">
    <source>
        <dbReference type="ARBA" id="ARBA00031891"/>
    </source>
</evidence>